<dbReference type="EMBL" id="BOPH01000102">
    <property type="protein sequence ID" value="GIJ72528.1"/>
    <property type="molecule type" value="Genomic_DNA"/>
</dbReference>
<accession>A0A8J4A0A8</accession>
<proteinExistence type="predicted"/>
<evidence type="ECO:0000313" key="1">
    <source>
        <dbReference type="EMBL" id="GIJ72528.1"/>
    </source>
</evidence>
<sequence length="140" mass="15600">MKIRVLHWLAVPLLLAGSVVLTVAGPASAVYVTCFHRGNLLNSDSAFMTADWTGDGRYDECFGIAPDRTIWHDWSTSGGWVQMPDRDGRADVVLWWAVSPSGYRRVVVGVGTSSPDPWYQDFVPRKGWTGNWRRCVPSVC</sequence>
<comment type="caution">
    <text evidence="1">The sequence shown here is derived from an EMBL/GenBank/DDBJ whole genome shotgun (WGS) entry which is preliminary data.</text>
</comment>
<dbReference type="Proteomes" id="UP000635606">
    <property type="component" value="Unassembled WGS sequence"/>
</dbReference>
<name>A0A8J4A0A8_9ACTN</name>
<keyword evidence="2" id="KW-1185">Reference proteome</keyword>
<evidence type="ECO:0000313" key="2">
    <source>
        <dbReference type="Proteomes" id="UP000635606"/>
    </source>
</evidence>
<dbReference type="RefSeq" id="WP_203932384.1">
    <property type="nucleotide sequence ID" value="NZ_BOPH01000102.1"/>
</dbReference>
<protein>
    <submittedName>
        <fullName evidence="1">Uncharacterized protein</fullName>
    </submittedName>
</protein>
<dbReference type="AlphaFoldDB" id="A0A8J4A0A8"/>
<gene>
    <name evidence="1" type="ORF">Voc01_074450</name>
</gene>
<reference evidence="1" key="1">
    <citation type="submission" date="2021-01" db="EMBL/GenBank/DDBJ databases">
        <title>Whole genome shotgun sequence of Virgisporangium ochraceum NBRC 16418.</title>
        <authorList>
            <person name="Komaki H."/>
            <person name="Tamura T."/>
        </authorList>
    </citation>
    <scope>NUCLEOTIDE SEQUENCE</scope>
    <source>
        <strain evidence="1">NBRC 16418</strain>
    </source>
</reference>
<organism evidence="1 2">
    <name type="scientific">Virgisporangium ochraceum</name>
    <dbReference type="NCBI Taxonomy" id="65505"/>
    <lineage>
        <taxon>Bacteria</taxon>
        <taxon>Bacillati</taxon>
        <taxon>Actinomycetota</taxon>
        <taxon>Actinomycetes</taxon>
        <taxon>Micromonosporales</taxon>
        <taxon>Micromonosporaceae</taxon>
        <taxon>Virgisporangium</taxon>
    </lineage>
</organism>